<dbReference type="Proteomes" id="UP000305067">
    <property type="component" value="Unassembled WGS sequence"/>
</dbReference>
<dbReference type="Pfam" id="PF01185">
    <property type="entry name" value="Hydrophobin"/>
    <property type="match status" value="1"/>
</dbReference>
<dbReference type="OrthoDB" id="4225815at2759"/>
<feature type="chain" id="PRO_5023156430" description="Hydrophobin" evidence="6">
    <location>
        <begin position="20"/>
        <end position="125"/>
    </location>
</feature>
<evidence type="ECO:0000256" key="2">
    <source>
        <dbReference type="ARBA" id="ARBA00010446"/>
    </source>
</evidence>
<organism evidence="7 8">
    <name type="scientific">Pterulicium gracile</name>
    <dbReference type="NCBI Taxonomy" id="1884261"/>
    <lineage>
        <taxon>Eukaryota</taxon>
        <taxon>Fungi</taxon>
        <taxon>Dikarya</taxon>
        <taxon>Basidiomycota</taxon>
        <taxon>Agaricomycotina</taxon>
        <taxon>Agaricomycetes</taxon>
        <taxon>Agaricomycetidae</taxon>
        <taxon>Agaricales</taxon>
        <taxon>Pleurotineae</taxon>
        <taxon>Pterulaceae</taxon>
        <taxon>Pterulicium</taxon>
    </lineage>
</organism>
<dbReference type="GO" id="GO:0009277">
    <property type="term" value="C:fungal-type cell wall"/>
    <property type="evidence" value="ECO:0007669"/>
    <property type="project" value="InterPro"/>
</dbReference>
<dbReference type="CDD" id="cd23507">
    <property type="entry name" value="hydrophobin_I"/>
    <property type="match status" value="1"/>
</dbReference>
<comment type="similarity">
    <text evidence="2 6">Belongs to the fungal hydrophobin family.</text>
</comment>
<evidence type="ECO:0000256" key="5">
    <source>
        <dbReference type="ARBA" id="ARBA00023157"/>
    </source>
</evidence>
<accession>A0A5C3QLE6</accession>
<evidence type="ECO:0000313" key="8">
    <source>
        <dbReference type="Proteomes" id="UP000305067"/>
    </source>
</evidence>
<gene>
    <name evidence="7" type="ORF">BDV98DRAFT_604823</name>
</gene>
<evidence type="ECO:0000313" key="7">
    <source>
        <dbReference type="EMBL" id="TFL01019.1"/>
    </source>
</evidence>
<feature type="signal peptide" evidence="6">
    <location>
        <begin position="1"/>
        <end position="19"/>
    </location>
</feature>
<dbReference type="InterPro" id="IPR001338">
    <property type="entry name" value="Class_I_Hydrophobin"/>
</dbReference>
<dbReference type="EMBL" id="ML178826">
    <property type="protein sequence ID" value="TFL01019.1"/>
    <property type="molecule type" value="Genomic_DNA"/>
</dbReference>
<sequence>MFTRSLVSTLLLGATLALARIQPSRNPISSSTQCSSGSAQCCNSVASPGSANYAGIIQALSGFGPLKDFAGAAQGNAVPIGVSCNPLTGAAGASGSVCQSQAVCCDHTANGGSFGFNCIPLNFNL</sequence>
<keyword evidence="3 6" id="KW-0134">Cell wall</keyword>
<evidence type="ECO:0000256" key="3">
    <source>
        <dbReference type="ARBA" id="ARBA00022512"/>
    </source>
</evidence>
<protein>
    <recommendedName>
        <fullName evidence="6">Hydrophobin</fullName>
    </recommendedName>
</protein>
<dbReference type="SMART" id="SM00075">
    <property type="entry name" value="HYDRO"/>
    <property type="match status" value="1"/>
</dbReference>
<dbReference type="AlphaFoldDB" id="A0A5C3QLE6"/>
<keyword evidence="8" id="KW-1185">Reference proteome</keyword>
<comment type="subcellular location">
    <subcellularLocation>
        <location evidence="1 6">Secreted</location>
        <location evidence="1 6">Cell wall</location>
    </subcellularLocation>
</comment>
<keyword evidence="5 6" id="KW-1015">Disulfide bond</keyword>
<evidence type="ECO:0000256" key="4">
    <source>
        <dbReference type="ARBA" id="ARBA00022525"/>
    </source>
</evidence>
<keyword evidence="6" id="KW-0732">Signal</keyword>
<proteinExistence type="inferred from homology"/>
<reference evidence="7 8" key="1">
    <citation type="journal article" date="2019" name="Nat. Ecol. Evol.">
        <title>Megaphylogeny resolves global patterns of mushroom evolution.</title>
        <authorList>
            <person name="Varga T."/>
            <person name="Krizsan K."/>
            <person name="Foldi C."/>
            <person name="Dima B."/>
            <person name="Sanchez-Garcia M."/>
            <person name="Sanchez-Ramirez S."/>
            <person name="Szollosi G.J."/>
            <person name="Szarkandi J.G."/>
            <person name="Papp V."/>
            <person name="Albert L."/>
            <person name="Andreopoulos W."/>
            <person name="Angelini C."/>
            <person name="Antonin V."/>
            <person name="Barry K.W."/>
            <person name="Bougher N.L."/>
            <person name="Buchanan P."/>
            <person name="Buyck B."/>
            <person name="Bense V."/>
            <person name="Catcheside P."/>
            <person name="Chovatia M."/>
            <person name="Cooper J."/>
            <person name="Damon W."/>
            <person name="Desjardin D."/>
            <person name="Finy P."/>
            <person name="Geml J."/>
            <person name="Haridas S."/>
            <person name="Hughes K."/>
            <person name="Justo A."/>
            <person name="Karasinski D."/>
            <person name="Kautmanova I."/>
            <person name="Kiss B."/>
            <person name="Kocsube S."/>
            <person name="Kotiranta H."/>
            <person name="LaButti K.M."/>
            <person name="Lechner B.E."/>
            <person name="Liimatainen K."/>
            <person name="Lipzen A."/>
            <person name="Lukacs Z."/>
            <person name="Mihaltcheva S."/>
            <person name="Morgado L.N."/>
            <person name="Niskanen T."/>
            <person name="Noordeloos M.E."/>
            <person name="Ohm R.A."/>
            <person name="Ortiz-Santana B."/>
            <person name="Ovrebo C."/>
            <person name="Racz N."/>
            <person name="Riley R."/>
            <person name="Savchenko A."/>
            <person name="Shiryaev A."/>
            <person name="Soop K."/>
            <person name="Spirin V."/>
            <person name="Szebenyi C."/>
            <person name="Tomsovsky M."/>
            <person name="Tulloss R.E."/>
            <person name="Uehling J."/>
            <person name="Grigoriev I.V."/>
            <person name="Vagvolgyi C."/>
            <person name="Papp T."/>
            <person name="Martin F.M."/>
            <person name="Miettinen O."/>
            <person name="Hibbett D.S."/>
            <person name="Nagy L.G."/>
        </authorList>
    </citation>
    <scope>NUCLEOTIDE SEQUENCE [LARGE SCALE GENOMIC DNA]</scope>
    <source>
        <strain evidence="7 8">CBS 309.79</strain>
    </source>
</reference>
<evidence type="ECO:0000256" key="1">
    <source>
        <dbReference type="ARBA" id="ARBA00004191"/>
    </source>
</evidence>
<name>A0A5C3QLE6_9AGAR</name>
<dbReference type="GO" id="GO:0005199">
    <property type="term" value="F:structural constituent of cell wall"/>
    <property type="evidence" value="ECO:0007669"/>
    <property type="project" value="InterPro"/>
</dbReference>
<evidence type="ECO:0000256" key="6">
    <source>
        <dbReference type="RuleBase" id="RU365009"/>
    </source>
</evidence>
<keyword evidence="4 6" id="KW-0964">Secreted</keyword>